<dbReference type="SUPFAM" id="SSF103473">
    <property type="entry name" value="MFS general substrate transporter"/>
    <property type="match status" value="1"/>
</dbReference>
<keyword evidence="3" id="KW-0812">Transmembrane</keyword>
<dbReference type="OrthoDB" id="4161376at2759"/>
<organism evidence="8 9">
    <name type="scientific">Fonsecaea monophora</name>
    <dbReference type="NCBI Taxonomy" id="254056"/>
    <lineage>
        <taxon>Eukaryota</taxon>
        <taxon>Fungi</taxon>
        <taxon>Dikarya</taxon>
        <taxon>Ascomycota</taxon>
        <taxon>Pezizomycotina</taxon>
        <taxon>Eurotiomycetes</taxon>
        <taxon>Chaetothyriomycetidae</taxon>
        <taxon>Chaetothyriales</taxon>
        <taxon>Herpotrichiellaceae</taxon>
        <taxon>Fonsecaea</taxon>
    </lineage>
</organism>
<evidence type="ECO:0000256" key="4">
    <source>
        <dbReference type="ARBA" id="ARBA00022989"/>
    </source>
</evidence>
<feature type="domain" description="Major facilitator superfamily (MFS) profile" evidence="7">
    <location>
        <begin position="69"/>
        <end position="174"/>
    </location>
</feature>
<keyword evidence="2" id="KW-0813">Transport</keyword>
<evidence type="ECO:0000313" key="8">
    <source>
        <dbReference type="EMBL" id="OAG36929.1"/>
    </source>
</evidence>
<accession>A0A177F144</accession>
<keyword evidence="4" id="KW-1133">Transmembrane helix</keyword>
<protein>
    <recommendedName>
        <fullName evidence="7">Major facilitator superfamily (MFS) profile domain-containing protein</fullName>
    </recommendedName>
</protein>
<evidence type="ECO:0000256" key="3">
    <source>
        <dbReference type="ARBA" id="ARBA00022692"/>
    </source>
</evidence>
<name>A0A177F144_9EURO</name>
<feature type="region of interest" description="Disordered" evidence="6">
    <location>
        <begin position="1"/>
        <end position="37"/>
    </location>
</feature>
<gene>
    <name evidence="8" type="ORF">AYO21_08890</name>
</gene>
<proteinExistence type="predicted"/>
<dbReference type="InterPro" id="IPR010573">
    <property type="entry name" value="MFS_Str1/Tri12-like"/>
</dbReference>
<evidence type="ECO:0000256" key="6">
    <source>
        <dbReference type="SAM" id="MobiDB-lite"/>
    </source>
</evidence>
<dbReference type="PANTHER" id="PTHR23501">
    <property type="entry name" value="MAJOR FACILITATOR SUPERFAMILY"/>
    <property type="match status" value="1"/>
</dbReference>
<evidence type="ECO:0000256" key="5">
    <source>
        <dbReference type="ARBA" id="ARBA00023136"/>
    </source>
</evidence>
<feature type="compositionally biased region" description="Basic and acidic residues" evidence="6">
    <location>
        <begin position="28"/>
        <end position="37"/>
    </location>
</feature>
<comment type="caution">
    <text evidence="8">The sequence shown here is derived from an EMBL/GenBank/DDBJ whole genome shotgun (WGS) entry which is preliminary data.</text>
</comment>
<dbReference type="AlphaFoldDB" id="A0A177F144"/>
<keyword evidence="5" id="KW-0472">Membrane</keyword>
<evidence type="ECO:0000313" key="9">
    <source>
        <dbReference type="Proteomes" id="UP000077002"/>
    </source>
</evidence>
<dbReference type="InterPro" id="IPR036259">
    <property type="entry name" value="MFS_trans_sf"/>
</dbReference>
<reference evidence="8 9" key="1">
    <citation type="submission" date="2016-03" db="EMBL/GenBank/DDBJ databases">
        <title>Draft genome sequence of the Fonsecaea monophora CBS 269.37.</title>
        <authorList>
            <person name="Bombassaro A."/>
            <person name="Vinicius W.A."/>
            <person name="De Hoog S."/>
            <person name="Sun J."/>
            <person name="Souza E.M."/>
            <person name="Raittz R.T."/>
            <person name="Costa F."/>
            <person name="Leao A.C."/>
            <person name="Tadra-Sfeir M.Z."/>
            <person name="Baura V."/>
            <person name="Balsanelli E."/>
            <person name="Pedrosa F.O."/>
            <person name="Moreno L.F."/>
            <person name="Steffens M.B."/>
            <person name="Xi L."/>
            <person name="Bocca A.L."/>
            <person name="Felipe M.S."/>
            <person name="Teixeira M."/>
            <person name="Telles Filho F.Q."/>
            <person name="Azevedo C.M."/>
            <person name="Gomes R."/>
            <person name="Vicente V.A."/>
        </authorList>
    </citation>
    <scope>NUCLEOTIDE SEQUENCE [LARGE SCALE GENOMIC DNA]</scope>
    <source>
        <strain evidence="8 9">CBS 269.37</strain>
    </source>
</reference>
<keyword evidence="9" id="KW-1185">Reference proteome</keyword>
<dbReference type="PROSITE" id="PS50850">
    <property type="entry name" value="MFS"/>
    <property type="match status" value="1"/>
</dbReference>
<dbReference type="InterPro" id="IPR020846">
    <property type="entry name" value="MFS_dom"/>
</dbReference>
<evidence type="ECO:0000256" key="2">
    <source>
        <dbReference type="ARBA" id="ARBA00022448"/>
    </source>
</evidence>
<dbReference type="RefSeq" id="XP_022508881.1">
    <property type="nucleotide sequence ID" value="XM_022658831.1"/>
</dbReference>
<sequence>MHIKNPALLRGRRGRQMATDADGQSTNDTDHKATMDSKHERIKLETGVQHFESATDTSDTPGRVTGRVVLAIAALGLPYEAALFSFVVPAAVLLTINADIGPLASLSWVASSWSLANRVLQATFGRGADIFGLRYFLICDNIFGLVGTLVNGRANSIRAVTAGTAIQGIGAALQ</sequence>
<dbReference type="GeneID" id="34604031"/>
<dbReference type="EMBL" id="LVKK01000081">
    <property type="protein sequence ID" value="OAG36929.1"/>
    <property type="molecule type" value="Genomic_DNA"/>
</dbReference>
<evidence type="ECO:0000256" key="1">
    <source>
        <dbReference type="ARBA" id="ARBA00004141"/>
    </source>
</evidence>
<dbReference type="Gene3D" id="1.20.1250.20">
    <property type="entry name" value="MFS general substrate transporter like domains"/>
    <property type="match status" value="1"/>
</dbReference>
<comment type="subcellular location">
    <subcellularLocation>
        <location evidence="1">Membrane</location>
        <topology evidence="1">Multi-pass membrane protein</topology>
    </subcellularLocation>
</comment>
<evidence type="ECO:0000259" key="7">
    <source>
        <dbReference type="PROSITE" id="PS50850"/>
    </source>
</evidence>
<dbReference type="PANTHER" id="PTHR23501:SF109">
    <property type="entry name" value="MAJOR FACILITATOR SUPERFAMILY (MFS) PROFILE DOMAIN-CONTAINING PROTEIN-RELATED"/>
    <property type="match status" value="1"/>
</dbReference>
<dbReference type="GO" id="GO:0022857">
    <property type="term" value="F:transmembrane transporter activity"/>
    <property type="evidence" value="ECO:0007669"/>
    <property type="project" value="InterPro"/>
</dbReference>
<dbReference type="Proteomes" id="UP000077002">
    <property type="component" value="Unassembled WGS sequence"/>
</dbReference>
<dbReference type="GO" id="GO:0005886">
    <property type="term" value="C:plasma membrane"/>
    <property type="evidence" value="ECO:0007669"/>
    <property type="project" value="TreeGrafter"/>
</dbReference>
<dbReference type="Pfam" id="PF06609">
    <property type="entry name" value="TRI12"/>
    <property type="match status" value="1"/>
</dbReference>